<dbReference type="InterPro" id="IPR008948">
    <property type="entry name" value="L-Aspartase-like"/>
</dbReference>
<dbReference type="AlphaFoldDB" id="A0A0E8DJ38"/>
<dbReference type="Proteomes" id="UP000255014">
    <property type="component" value="Unassembled WGS sequence"/>
</dbReference>
<gene>
    <name evidence="1" type="ORF">NCTC10911_01459</name>
</gene>
<sequence length="124" mass="13477">MTTLGVGAILSAEPAEIVRRLTFATKEAAAAGHEDLFHAMSRVNLAHAVMLRDRNLIPPEAARALVALMAELFERGPSSVALEAGAGDLYRRSRRTRPRCWAPTWRATCSSGGRAATSFRRRCA</sequence>
<accession>A0A0E8DJ38</accession>
<dbReference type="EMBL" id="UFTT01000002">
    <property type="protein sequence ID" value="SUV64433.1"/>
    <property type="molecule type" value="Genomic_DNA"/>
</dbReference>
<evidence type="ECO:0000313" key="2">
    <source>
        <dbReference type="Proteomes" id="UP000255014"/>
    </source>
</evidence>
<protein>
    <submittedName>
        <fullName evidence="1">Uncharacterized protein</fullName>
    </submittedName>
</protein>
<organism evidence="1 2">
    <name type="scientific">Bordetella pertussis</name>
    <dbReference type="NCBI Taxonomy" id="520"/>
    <lineage>
        <taxon>Bacteria</taxon>
        <taxon>Pseudomonadati</taxon>
        <taxon>Pseudomonadota</taxon>
        <taxon>Betaproteobacteria</taxon>
        <taxon>Burkholderiales</taxon>
        <taxon>Alcaligenaceae</taxon>
        <taxon>Bordetella</taxon>
    </lineage>
</organism>
<proteinExistence type="predicted"/>
<name>A0A0E8DJ38_BORPT</name>
<reference evidence="1 2" key="1">
    <citation type="submission" date="2018-06" db="EMBL/GenBank/DDBJ databases">
        <authorList>
            <consortium name="Pathogen Informatics"/>
            <person name="Doyle S."/>
        </authorList>
    </citation>
    <scope>NUCLEOTIDE SEQUENCE [LARGE SCALE GENOMIC DNA]</scope>
    <source>
        <strain evidence="1 2">NCTC10911</strain>
    </source>
</reference>
<dbReference type="GO" id="GO:0003824">
    <property type="term" value="F:catalytic activity"/>
    <property type="evidence" value="ECO:0007669"/>
    <property type="project" value="InterPro"/>
</dbReference>
<evidence type="ECO:0000313" key="1">
    <source>
        <dbReference type="EMBL" id="SUV64433.1"/>
    </source>
</evidence>
<dbReference type="SUPFAM" id="SSF48557">
    <property type="entry name" value="L-aspartase-like"/>
    <property type="match status" value="1"/>
</dbReference>